<keyword evidence="4" id="KW-1185">Reference proteome</keyword>
<evidence type="ECO:0000256" key="1">
    <source>
        <dbReference type="SAM" id="Coils"/>
    </source>
</evidence>
<comment type="caution">
    <text evidence="3">The sequence shown here is derived from an EMBL/GenBank/DDBJ whole genome shotgun (WGS) entry which is preliminary data.</text>
</comment>
<name>A0A5N5TKT2_9CRUS</name>
<evidence type="ECO:0000313" key="3">
    <source>
        <dbReference type="EMBL" id="KAB7506768.1"/>
    </source>
</evidence>
<proteinExistence type="predicted"/>
<dbReference type="Proteomes" id="UP000326759">
    <property type="component" value="Unassembled WGS sequence"/>
</dbReference>
<dbReference type="EMBL" id="SEYY01000667">
    <property type="protein sequence ID" value="KAB7506768.1"/>
    <property type="molecule type" value="Genomic_DNA"/>
</dbReference>
<keyword evidence="2" id="KW-0472">Membrane</keyword>
<protein>
    <submittedName>
        <fullName evidence="3">Protein Spindly-B</fullName>
    </submittedName>
</protein>
<dbReference type="AlphaFoldDB" id="A0A5N5TKT2"/>
<sequence>MLASVCKATTWSLNSLRLSRRKPIKVFFSDCSLGGQNNKIQLIYKRLKNENEELRMEREQLKFAETDPKKKGNSLFAELEDNRQELEKRVISLTSKLSALKKECDFKTQQIRKLKIDVSSLLAMTSNAEDVKYQKYIEDSLVSAMNQISSLTNKLEELEEQSDKQKYLEYKKLFLAYNIFWEILILWNFLAKQHLISIR</sequence>
<keyword evidence="2" id="KW-1133">Transmembrane helix</keyword>
<keyword evidence="1" id="KW-0175">Coiled coil</keyword>
<evidence type="ECO:0000256" key="2">
    <source>
        <dbReference type="SAM" id="Phobius"/>
    </source>
</evidence>
<dbReference type="OrthoDB" id="6349213at2759"/>
<evidence type="ECO:0000313" key="4">
    <source>
        <dbReference type="Proteomes" id="UP000326759"/>
    </source>
</evidence>
<feature type="coiled-coil region" evidence="1">
    <location>
        <begin position="37"/>
        <end position="117"/>
    </location>
</feature>
<feature type="coiled-coil region" evidence="1">
    <location>
        <begin position="141"/>
        <end position="168"/>
    </location>
</feature>
<accession>A0A5N5TKT2</accession>
<feature type="transmembrane region" description="Helical" evidence="2">
    <location>
        <begin position="173"/>
        <end position="190"/>
    </location>
</feature>
<gene>
    <name evidence="3" type="primary">spdl1-b</name>
    <name evidence="3" type="ORF">Anas_06557</name>
</gene>
<organism evidence="3 4">
    <name type="scientific">Armadillidium nasatum</name>
    <dbReference type="NCBI Taxonomy" id="96803"/>
    <lineage>
        <taxon>Eukaryota</taxon>
        <taxon>Metazoa</taxon>
        <taxon>Ecdysozoa</taxon>
        <taxon>Arthropoda</taxon>
        <taxon>Crustacea</taxon>
        <taxon>Multicrustacea</taxon>
        <taxon>Malacostraca</taxon>
        <taxon>Eumalacostraca</taxon>
        <taxon>Peracarida</taxon>
        <taxon>Isopoda</taxon>
        <taxon>Oniscidea</taxon>
        <taxon>Crinocheta</taxon>
        <taxon>Armadillidiidae</taxon>
        <taxon>Armadillidium</taxon>
    </lineage>
</organism>
<reference evidence="3 4" key="1">
    <citation type="journal article" date="2019" name="PLoS Biol.">
        <title>Sex chromosomes control vertical transmission of feminizing Wolbachia symbionts in an isopod.</title>
        <authorList>
            <person name="Becking T."/>
            <person name="Chebbi M.A."/>
            <person name="Giraud I."/>
            <person name="Moumen B."/>
            <person name="Laverre T."/>
            <person name="Caubet Y."/>
            <person name="Peccoud J."/>
            <person name="Gilbert C."/>
            <person name="Cordaux R."/>
        </authorList>
    </citation>
    <scope>NUCLEOTIDE SEQUENCE [LARGE SCALE GENOMIC DNA]</scope>
    <source>
        <strain evidence="3">ANa2</strain>
        <tissue evidence="3">Whole body excluding digestive tract and cuticle</tissue>
    </source>
</reference>
<keyword evidence="2" id="KW-0812">Transmembrane</keyword>